<dbReference type="AlphaFoldDB" id="A0A4Y8UM47"/>
<keyword evidence="2" id="KW-1185">Reference proteome</keyword>
<dbReference type="InterPro" id="IPR007411">
    <property type="entry name" value="EpmC"/>
</dbReference>
<dbReference type="Proteomes" id="UP000298133">
    <property type="component" value="Unassembled WGS sequence"/>
</dbReference>
<dbReference type="EMBL" id="SPIA01000001">
    <property type="protein sequence ID" value="TFH69341.1"/>
    <property type="molecule type" value="Genomic_DNA"/>
</dbReference>
<evidence type="ECO:0008006" key="3">
    <source>
        <dbReference type="Google" id="ProtNLM"/>
    </source>
</evidence>
<sequence length="186" mass="20937">MAAVTGTFAELFEQRYQTELVGGADEPFYRTADSEHGRHQLFFRGDYVASALHEIAHWCIAGERRRQLDDFGYWYQPGERSAQLQRQFEAVEVAPQALEWLFARSCGRRFQLSVDNFALDNRPPVPFAQAVCARLQGWLQSATLPPRAQEFATALAARRLPSTAAAALFDPRQYSLAELLLAEAVA</sequence>
<evidence type="ECO:0000313" key="2">
    <source>
        <dbReference type="Proteomes" id="UP000298133"/>
    </source>
</evidence>
<protein>
    <recommendedName>
        <fullName evidence="3">Elongation factor P hydroxylase</fullName>
    </recommendedName>
</protein>
<gene>
    <name evidence="1" type="ORF">E3W66_02740</name>
</gene>
<organism evidence="1 2">
    <name type="scientific">Gammaproteobacteria bacterium LSUCC0057</name>
    <dbReference type="NCBI Taxonomy" id="2559237"/>
    <lineage>
        <taxon>Bacteria</taxon>
        <taxon>Pseudomonadati</taxon>
        <taxon>Pseudomonadota</taxon>
        <taxon>Gammaproteobacteria</taxon>
        <taxon>Cellvibrionales</taxon>
        <taxon>Porticoccaceae</taxon>
        <taxon>SAR92 clade</taxon>
    </lineage>
</organism>
<accession>A0A4Y8UM47</accession>
<proteinExistence type="predicted"/>
<comment type="caution">
    <text evidence="1">The sequence shown here is derived from an EMBL/GenBank/DDBJ whole genome shotgun (WGS) entry which is preliminary data.</text>
</comment>
<dbReference type="Pfam" id="PF04315">
    <property type="entry name" value="EpmC"/>
    <property type="match status" value="1"/>
</dbReference>
<reference evidence="1 2" key="1">
    <citation type="submission" date="2019-03" db="EMBL/GenBank/DDBJ databases">
        <title>Draft genome of Gammaproteobacteria bacterium LSUCC0057, a member of the SAR92 clade.</title>
        <authorList>
            <person name="Lanclos V.C."/>
            <person name="Doiron C."/>
            <person name="Henson M.W."/>
            <person name="Thrash J.C."/>
        </authorList>
    </citation>
    <scope>NUCLEOTIDE SEQUENCE [LARGE SCALE GENOMIC DNA]</scope>
    <source>
        <strain evidence="1 2">LSUCC0057</strain>
    </source>
</reference>
<dbReference type="OrthoDB" id="5298591at2"/>
<evidence type="ECO:0000313" key="1">
    <source>
        <dbReference type="EMBL" id="TFH69341.1"/>
    </source>
</evidence>
<name>A0A4Y8UM47_9GAMM</name>